<dbReference type="NCBIfam" id="TIGR00233">
    <property type="entry name" value="trpS"/>
    <property type="match status" value="1"/>
</dbReference>
<dbReference type="Gene3D" id="3.40.50.620">
    <property type="entry name" value="HUPs"/>
    <property type="match status" value="1"/>
</dbReference>
<dbReference type="GO" id="GO:0005759">
    <property type="term" value="C:mitochondrial matrix"/>
    <property type="evidence" value="ECO:0007669"/>
    <property type="project" value="TreeGrafter"/>
</dbReference>
<reference evidence="11" key="1">
    <citation type="submission" date="2024-02" db="UniProtKB">
        <authorList>
            <consortium name="WormBaseParasite"/>
        </authorList>
    </citation>
    <scope>IDENTIFICATION</scope>
</reference>
<keyword evidence="3 9" id="KW-0436">Ligase</keyword>
<accession>A0AAF3J206</accession>
<dbReference type="AlphaFoldDB" id="A0AAF3J206"/>
<evidence type="ECO:0000256" key="8">
    <source>
        <dbReference type="ARBA" id="ARBA00030268"/>
    </source>
</evidence>
<dbReference type="GO" id="GO:0004830">
    <property type="term" value="F:tryptophan-tRNA ligase activity"/>
    <property type="evidence" value="ECO:0007669"/>
    <property type="project" value="UniProtKB-EC"/>
</dbReference>
<proteinExistence type="inferred from homology"/>
<dbReference type="SUPFAM" id="SSF52374">
    <property type="entry name" value="Nucleotidylyl transferase"/>
    <property type="match status" value="1"/>
</dbReference>
<evidence type="ECO:0000313" key="11">
    <source>
        <dbReference type="WBParaSite" id="MBELARI_LOCUS11267"/>
    </source>
</evidence>
<evidence type="ECO:0000313" key="10">
    <source>
        <dbReference type="Proteomes" id="UP000887575"/>
    </source>
</evidence>
<keyword evidence="4 9" id="KW-0547">Nucleotide-binding</keyword>
<dbReference type="Gene3D" id="1.10.240.10">
    <property type="entry name" value="Tyrosyl-Transfer RNA Synthetase"/>
    <property type="match status" value="1"/>
</dbReference>
<dbReference type="Proteomes" id="UP000887575">
    <property type="component" value="Unassembled WGS sequence"/>
</dbReference>
<dbReference type="WBParaSite" id="MBELARI_LOCUS11267">
    <property type="protein sequence ID" value="MBELARI_LOCUS11267"/>
    <property type="gene ID" value="MBELARI_LOCUS11267"/>
</dbReference>
<evidence type="ECO:0000256" key="2">
    <source>
        <dbReference type="ARBA" id="ARBA00013161"/>
    </source>
</evidence>
<keyword evidence="6 9" id="KW-0648">Protein biosynthesis</keyword>
<dbReference type="InterPro" id="IPR014729">
    <property type="entry name" value="Rossmann-like_a/b/a_fold"/>
</dbReference>
<dbReference type="PANTHER" id="PTHR43766">
    <property type="entry name" value="TRYPTOPHAN--TRNA LIGASE, MITOCHONDRIAL"/>
    <property type="match status" value="1"/>
</dbReference>
<dbReference type="GO" id="GO:0005524">
    <property type="term" value="F:ATP binding"/>
    <property type="evidence" value="ECO:0007669"/>
    <property type="project" value="UniProtKB-KW"/>
</dbReference>
<comment type="similarity">
    <text evidence="1 9">Belongs to the class-I aminoacyl-tRNA synthetase family.</text>
</comment>
<evidence type="ECO:0000256" key="5">
    <source>
        <dbReference type="ARBA" id="ARBA00022840"/>
    </source>
</evidence>
<dbReference type="PRINTS" id="PR01039">
    <property type="entry name" value="TRNASYNTHTRP"/>
</dbReference>
<keyword evidence="5 9" id="KW-0067">ATP-binding</keyword>
<dbReference type="GO" id="GO:0070183">
    <property type="term" value="P:mitochondrial tryptophanyl-tRNA aminoacylation"/>
    <property type="evidence" value="ECO:0007669"/>
    <property type="project" value="TreeGrafter"/>
</dbReference>
<evidence type="ECO:0000256" key="4">
    <source>
        <dbReference type="ARBA" id="ARBA00022741"/>
    </source>
</evidence>
<organism evidence="10 11">
    <name type="scientific">Mesorhabditis belari</name>
    <dbReference type="NCBI Taxonomy" id="2138241"/>
    <lineage>
        <taxon>Eukaryota</taxon>
        <taxon>Metazoa</taxon>
        <taxon>Ecdysozoa</taxon>
        <taxon>Nematoda</taxon>
        <taxon>Chromadorea</taxon>
        <taxon>Rhabditida</taxon>
        <taxon>Rhabditina</taxon>
        <taxon>Rhabditomorpha</taxon>
        <taxon>Rhabditoidea</taxon>
        <taxon>Rhabditidae</taxon>
        <taxon>Mesorhabditinae</taxon>
        <taxon>Mesorhabditis</taxon>
    </lineage>
</organism>
<dbReference type="Pfam" id="PF00579">
    <property type="entry name" value="tRNA-synt_1b"/>
    <property type="match status" value="1"/>
</dbReference>
<keyword evidence="7 9" id="KW-0030">Aminoacyl-tRNA synthetase</keyword>
<dbReference type="InterPro" id="IPR002305">
    <property type="entry name" value="aa-tRNA-synth_Ic"/>
</dbReference>
<keyword evidence="10" id="KW-1185">Reference proteome</keyword>
<dbReference type="CDD" id="cd00806">
    <property type="entry name" value="TrpRS_core"/>
    <property type="match status" value="1"/>
</dbReference>
<evidence type="ECO:0000256" key="7">
    <source>
        <dbReference type="ARBA" id="ARBA00023146"/>
    </source>
</evidence>
<evidence type="ECO:0000256" key="6">
    <source>
        <dbReference type="ARBA" id="ARBA00022917"/>
    </source>
</evidence>
<evidence type="ECO:0000256" key="9">
    <source>
        <dbReference type="RuleBase" id="RU363036"/>
    </source>
</evidence>
<sequence length="363" mass="40830">MLGRSRLLKASIRCFSDHLTNTPSSSSHPKVVLAGIQPTGSPHLGNYFGFIEPWLDIQKNEASDVPLYLSIVDQHAISMGPIIPAEKLRLNTRKMAASLIACGIDPKRTTLFRQSDVPEISQMNWILGSLQTLAQLQRLPQFKDKSTKFSRGSIPIGLLIYPLLQAADVFTFKGTHVPVGEDQSQHMNLMNNLAFAFNSTYKLEFFPLPKQITRQAHARIRSLRDPRQKMSKSDPSVRGRIDVDDSEAVVMEKCRKAMSDTITTVSYDKSNRPAISNMIEILAATTRRSLDETISLSSTWTHTELKDNLTTAINRLLGPIRERLNYYEQRPQELEEILAENGVRARMAAKKVLLETRELVGLC</sequence>
<dbReference type="PANTHER" id="PTHR43766:SF1">
    <property type="entry name" value="TRYPTOPHAN--TRNA LIGASE, MITOCHONDRIAL"/>
    <property type="match status" value="1"/>
</dbReference>
<protein>
    <recommendedName>
        <fullName evidence="2">tryptophan--tRNA ligase</fullName>
        <ecNumber evidence="2">6.1.1.2</ecNumber>
    </recommendedName>
    <alternativeName>
        <fullName evidence="8">Tryptophanyl-tRNA synthetase</fullName>
    </alternativeName>
</protein>
<evidence type="ECO:0000256" key="3">
    <source>
        <dbReference type="ARBA" id="ARBA00022598"/>
    </source>
</evidence>
<dbReference type="InterPro" id="IPR001412">
    <property type="entry name" value="aa-tRNA-synth_I_CS"/>
</dbReference>
<dbReference type="InterPro" id="IPR002306">
    <property type="entry name" value="Trp-tRNA-ligase"/>
</dbReference>
<name>A0AAF3J206_9BILA</name>
<dbReference type="EC" id="6.1.1.2" evidence="2"/>
<evidence type="ECO:0000256" key="1">
    <source>
        <dbReference type="ARBA" id="ARBA00005594"/>
    </source>
</evidence>
<dbReference type="PROSITE" id="PS00178">
    <property type="entry name" value="AA_TRNA_LIGASE_I"/>
    <property type="match status" value="1"/>
</dbReference>
<dbReference type="InterPro" id="IPR050203">
    <property type="entry name" value="Trp-tRNA_synthetase"/>
</dbReference>